<accession>A0A0A1WXW9</accession>
<dbReference type="Gene3D" id="3.90.550.50">
    <property type="match status" value="1"/>
</dbReference>
<keyword evidence="5 10" id="KW-0812">Transmembrane</keyword>
<dbReference type="AlphaFoldDB" id="A0A0A1WXW9"/>
<dbReference type="EC" id="2.4.1.-" evidence="10"/>
<organism evidence="11">
    <name type="scientific">Zeugodacus cucurbitae</name>
    <name type="common">Melon fruit fly</name>
    <name type="synonym">Bactrocera cucurbitae</name>
    <dbReference type="NCBI Taxonomy" id="28588"/>
    <lineage>
        <taxon>Eukaryota</taxon>
        <taxon>Metazoa</taxon>
        <taxon>Ecdysozoa</taxon>
        <taxon>Arthropoda</taxon>
        <taxon>Hexapoda</taxon>
        <taxon>Insecta</taxon>
        <taxon>Pterygota</taxon>
        <taxon>Neoptera</taxon>
        <taxon>Endopterygota</taxon>
        <taxon>Diptera</taxon>
        <taxon>Brachycera</taxon>
        <taxon>Muscomorpha</taxon>
        <taxon>Tephritoidea</taxon>
        <taxon>Tephritidae</taxon>
        <taxon>Zeugodacus</taxon>
        <taxon>Zeugodacus</taxon>
    </lineage>
</organism>
<dbReference type="GO" id="GO:0016758">
    <property type="term" value="F:hexosyltransferase activity"/>
    <property type="evidence" value="ECO:0007669"/>
    <property type="project" value="InterPro"/>
</dbReference>
<comment type="subcellular location">
    <subcellularLocation>
        <location evidence="1 10">Golgi apparatus membrane</location>
        <topology evidence="1 10">Single-pass type II membrane protein</topology>
    </subcellularLocation>
</comment>
<evidence type="ECO:0000313" key="11">
    <source>
        <dbReference type="EMBL" id="JAD03909.1"/>
    </source>
</evidence>
<evidence type="ECO:0000256" key="8">
    <source>
        <dbReference type="ARBA" id="ARBA00023034"/>
    </source>
</evidence>
<keyword evidence="9 10" id="KW-0472">Membrane</keyword>
<keyword evidence="7 10" id="KW-1133">Transmembrane helix</keyword>
<reference evidence="11" key="1">
    <citation type="submission" date="2014-11" db="EMBL/GenBank/DDBJ databases">
        <authorList>
            <person name="Geib S."/>
        </authorList>
    </citation>
    <scope>NUCLEOTIDE SEQUENCE</scope>
</reference>
<evidence type="ECO:0000256" key="1">
    <source>
        <dbReference type="ARBA" id="ARBA00004323"/>
    </source>
</evidence>
<evidence type="ECO:0000256" key="4">
    <source>
        <dbReference type="ARBA" id="ARBA00022679"/>
    </source>
</evidence>
<gene>
    <name evidence="11" type="primary">B3gnt4</name>
    <name evidence="11" type="ORF">g.3032</name>
</gene>
<dbReference type="PANTHER" id="PTHR11214">
    <property type="entry name" value="BETA-1,3-N-ACETYLGLUCOSAMINYLTRANSFERASE"/>
    <property type="match status" value="1"/>
</dbReference>
<evidence type="ECO:0000256" key="9">
    <source>
        <dbReference type="ARBA" id="ARBA00023136"/>
    </source>
</evidence>
<feature type="transmembrane region" description="Helical" evidence="10">
    <location>
        <begin position="6"/>
        <end position="25"/>
    </location>
</feature>
<feature type="non-terminal residue" evidence="11">
    <location>
        <position position="1"/>
    </location>
</feature>
<keyword evidence="3 10" id="KW-0328">Glycosyltransferase</keyword>
<keyword evidence="8 10" id="KW-0333">Golgi apparatus</keyword>
<evidence type="ECO:0000256" key="2">
    <source>
        <dbReference type="ARBA" id="ARBA00008661"/>
    </source>
</evidence>
<dbReference type="EMBL" id="GBXI01010383">
    <property type="protein sequence ID" value="JAD03909.1"/>
    <property type="molecule type" value="Transcribed_RNA"/>
</dbReference>
<evidence type="ECO:0000256" key="6">
    <source>
        <dbReference type="ARBA" id="ARBA00022968"/>
    </source>
</evidence>
<reference evidence="11" key="2">
    <citation type="journal article" date="2015" name="Gigascience">
        <title>Reconstructing a comprehensive transcriptome assembly of a white-pupal translocated strain of the pest fruit fly Bactrocera cucurbitae.</title>
        <authorList>
            <person name="Sim S.B."/>
            <person name="Calla B."/>
            <person name="Hall B."/>
            <person name="DeRego T."/>
            <person name="Geib S.M."/>
        </authorList>
    </citation>
    <scope>NUCLEOTIDE SEQUENCE</scope>
</reference>
<keyword evidence="4 11" id="KW-0808">Transferase</keyword>
<evidence type="ECO:0000256" key="10">
    <source>
        <dbReference type="RuleBase" id="RU363063"/>
    </source>
</evidence>
<dbReference type="PANTHER" id="PTHR11214:SF376">
    <property type="entry name" value="HEXOSYLTRANSFERASE"/>
    <property type="match status" value="1"/>
</dbReference>
<proteinExistence type="inferred from homology"/>
<protein>
    <recommendedName>
        <fullName evidence="10">Hexosyltransferase</fullName>
        <ecNumber evidence="10">2.4.1.-</ecNumber>
    </recommendedName>
</protein>
<dbReference type="GO" id="GO:0006493">
    <property type="term" value="P:protein O-linked glycosylation"/>
    <property type="evidence" value="ECO:0007669"/>
    <property type="project" value="TreeGrafter"/>
</dbReference>
<feature type="transmembrane region" description="Helical" evidence="10">
    <location>
        <begin position="37"/>
        <end position="55"/>
    </location>
</feature>
<name>A0A0A1WXW9_ZEUCU</name>
<dbReference type="InterPro" id="IPR002659">
    <property type="entry name" value="Glyco_trans_31"/>
</dbReference>
<evidence type="ECO:0000256" key="7">
    <source>
        <dbReference type="ARBA" id="ARBA00022989"/>
    </source>
</evidence>
<evidence type="ECO:0000256" key="5">
    <source>
        <dbReference type="ARBA" id="ARBA00022692"/>
    </source>
</evidence>
<comment type="caution">
    <text evidence="10">Lacks conserved residue(s) required for the propagation of feature annotation.</text>
</comment>
<dbReference type="Pfam" id="PF01762">
    <property type="entry name" value="Galactosyl_T"/>
    <property type="match status" value="1"/>
</dbReference>
<sequence>CFCQFLLLTYFKTLIFKFGCSGIVVGENRRKMPSPNAASLFAGILVGLVVGYVLWECVSAFIPHMLNRKYHITESMRMSVQPIEEEDDYRDERQLIDLYNFSYIMNQPSCTPNIQALVLVPSAPKNLYKRKLIRQTWANFVELPLHKNNIPFRVIFMLGIPDSEANQAELERENFEYDDMVQGSFVDDYRNMTYKHVMSMKWFLTYCSSSKILIKVDDDVFLNTPQLMIYLHNSMLHNQLPQTDNQAGDQDITNISKPLKLLFRQQRDLLFCNLKIDEPVHRSYRCKWHTSYKDYTNKTFPPHCPGFGVVYSADVVRRLYDAAQRAKFFWIDDVHITGFLAKQLNIKIVPAQDYTVYCLRKLHTCEQLLDEPVESNLHEHLFVILPTPDQMYNMWQLHLGRLREYIMSDVENRGSQVDSIETELW</sequence>
<keyword evidence="6" id="KW-0735">Signal-anchor</keyword>
<dbReference type="GO" id="GO:0000139">
    <property type="term" value="C:Golgi membrane"/>
    <property type="evidence" value="ECO:0007669"/>
    <property type="project" value="UniProtKB-SubCell"/>
</dbReference>
<comment type="similarity">
    <text evidence="2 10">Belongs to the glycosyltransferase 31 family.</text>
</comment>
<evidence type="ECO:0000256" key="3">
    <source>
        <dbReference type="ARBA" id="ARBA00022676"/>
    </source>
</evidence>